<dbReference type="InterPro" id="IPR005119">
    <property type="entry name" value="LysR_subst-bd"/>
</dbReference>
<dbReference type="GO" id="GO:0006351">
    <property type="term" value="P:DNA-templated transcription"/>
    <property type="evidence" value="ECO:0007669"/>
    <property type="project" value="TreeGrafter"/>
</dbReference>
<keyword evidence="3" id="KW-0238">DNA-binding</keyword>
<dbReference type="PANTHER" id="PTHR30537:SF26">
    <property type="entry name" value="GLYCINE CLEAVAGE SYSTEM TRANSCRIPTIONAL ACTIVATOR"/>
    <property type="match status" value="1"/>
</dbReference>
<reference evidence="6 7" key="1">
    <citation type="submission" date="2017-08" db="EMBL/GenBank/DDBJ databases">
        <title>Infants hospitalized years apart are colonized by the same room-sourced microbial strains.</title>
        <authorList>
            <person name="Brooks B."/>
            <person name="Olm M.R."/>
            <person name="Firek B.A."/>
            <person name="Baker R."/>
            <person name="Thomas B.C."/>
            <person name="Morowitz M.J."/>
            <person name="Banfield J.F."/>
        </authorList>
    </citation>
    <scope>NUCLEOTIDE SEQUENCE [LARGE SCALE GENOMIC DNA]</scope>
    <source>
        <strain evidence="6">S2_005_002_R2_34</strain>
    </source>
</reference>
<name>A0A2W5NCL6_RHOSU</name>
<dbReference type="Pfam" id="PF00126">
    <property type="entry name" value="HTH_1"/>
    <property type="match status" value="1"/>
</dbReference>
<evidence type="ECO:0000256" key="2">
    <source>
        <dbReference type="ARBA" id="ARBA00023015"/>
    </source>
</evidence>
<evidence type="ECO:0000256" key="3">
    <source>
        <dbReference type="ARBA" id="ARBA00023125"/>
    </source>
</evidence>
<evidence type="ECO:0000313" key="6">
    <source>
        <dbReference type="EMBL" id="PZQ50824.1"/>
    </source>
</evidence>
<dbReference type="PROSITE" id="PS50931">
    <property type="entry name" value="HTH_LYSR"/>
    <property type="match status" value="1"/>
</dbReference>
<dbReference type="InterPro" id="IPR036390">
    <property type="entry name" value="WH_DNA-bd_sf"/>
</dbReference>
<keyword evidence="4" id="KW-0804">Transcription</keyword>
<dbReference type="SUPFAM" id="SSF46785">
    <property type="entry name" value="Winged helix' DNA-binding domain"/>
    <property type="match status" value="1"/>
</dbReference>
<dbReference type="InterPro" id="IPR000847">
    <property type="entry name" value="LysR_HTH_N"/>
</dbReference>
<dbReference type="GO" id="GO:0043565">
    <property type="term" value="F:sequence-specific DNA binding"/>
    <property type="evidence" value="ECO:0007669"/>
    <property type="project" value="TreeGrafter"/>
</dbReference>
<dbReference type="EMBL" id="QFPW01000003">
    <property type="protein sequence ID" value="PZQ50824.1"/>
    <property type="molecule type" value="Genomic_DNA"/>
</dbReference>
<feature type="domain" description="HTH lysR-type" evidence="5">
    <location>
        <begin position="4"/>
        <end position="61"/>
    </location>
</feature>
<dbReference type="InterPro" id="IPR017786">
    <property type="entry name" value="TF_choline_sulphate-util"/>
</dbReference>
<dbReference type="Gene3D" id="3.40.190.10">
    <property type="entry name" value="Periplasmic binding protein-like II"/>
    <property type="match status" value="2"/>
</dbReference>
<sequence>MSDVDLGWIRVFVEVARAGSLSAAARALNLTQPAVSYQIRRAEEQLGAPLLRRLHRGTELTEAGQELFDTLSRCVSQVDRLATRLRGRAGAATLRVRTDYAFASLWLIPRIERFRAAHPALDIQIVAEQRTDPEEVRRGDTAVVFGPRADFGPEARLLIRERVVPVCTPRVAVATSDALAEARLIHLDSAGPARWFGWGDYLSAFGAARDLSTHRGNLRFNTYSLVIEATLAGQGIALGWGGLVDSLLRRGALVTLGRELAARDNGYFLLQPAPIDPASEQLRDWLVRETRGGDARPAEE</sequence>
<dbReference type="InterPro" id="IPR058163">
    <property type="entry name" value="LysR-type_TF_proteobact-type"/>
</dbReference>
<dbReference type="InterPro" id="IPR036388">
    <property type="entry name" value="WH-like_DNA-bd_sf"/>
</dbReference>
<comment type="caution">
    <text evidence="6">The sequence shown here is derived from an EMBL/GenBank/DDBJ whole genome shotgun (WGS) entry which is preliminary data.</text>
</comment>
<evidence type="ECO:0000256" key="1">
    <source>
        <dbReference type="ARBA" id="ARBA00009437"/>
    </source>
</evidence>
<evidence type="ECO:0000259" key="5">
    <source>
        <dbReference type="PROSITE" id="PS50931"/>
    </source>
</evidence>
<dbReference type="Gene3D" id="1.10.10.10">
    <property type="entry name" value="Winged helix-like DNA-binding domain superfamily/Winged helix DNA-binding domain"/>
    <property type="match status" value="1"/>
</dbReference>
<proteinExistence type="inferred from homology"/>
<comment type="similarity">
    <text evidence="1">Belongs to the LysR transcriptional regulatory family.</text>
</comment>
<gene>
    <name evidence="6" type="ORF">DI556_06830</name>
</gene>
<dbReference type="Pfam" id="PF03466">
    <property type="entry name" value="LysR_substrate"/>
    <property type="match status" value="1"/>
</dbReference>
<evidence type="ECO:0000256" key="4">
    <source>
        <dbReference type="ARBA" id="ARBA00023163"/>
    </source>
</evidence>
<dbReference type="Proteomes" id="UP000249185">
    <property type="component" value="Unassembled WGS sequence"/>
</dbReference>
<accession>A0A2W5NCL6</accession>
<dbReference type="AlphaFoldDB" id="A0A2W5NCL6"/>
<dbReference type="GO" id="GO:0003700">
    <property type="term" value="F:DNA-binding transcription factor activity"/>
    <property type="evidence" value="ECO:0007669"/>
    <property type="project" value="InterPro"/>
</dbReference>
<dbReference type="FunFam" id="1.10.10.10:FF:000001">
    <property type="entry name" value="LysR family transcriptional regulator"/>
    <property type="match status" value="1"/>
</dbReference>
<protein>
    <submittedName>
        <fullName evidence="6">LysR family transcriptional regulator</fullName>
    </submittedName>
</protein>
<dbReference type="NCBIfam" id="TIGR03418">
    <property type="entry name" value="chol_sulf_TF"/>
    <property type="match status" value="1"/>
</dbReference>
<dbReference type="PRINTS" id="PR00039">
    <property type="entry name" value="HTHLYSR"/>
</dbReference>
<dbReference type="PANTHER" id="PTHR30537">
    <property type="entry name" value="HTH-TYPE TRANSCRIPTIONAL REGULATOR"/>
    <property type="match status" value="1"/>
</dbReference>
<evidence type="ECO:0000313" key="7">
    <source>
        <dbReference type="Proteomes" id="UP000249185"/>
    </source>
</evidence>
<keyword evidence="2" id="KW-0805">Transcription regulation</keyword>
<organism evidence="6 7">
    <name type="scientific">Rhodovulum sulfidophilum</name>
    <name type="common">Rhodobacter sulfidophilus</name>
    <dbReference type="NCBI Taxonomy" id="35806"/>
    <lineage>
        <taxon>Bacteria</taxon>
        <taxon>Pseudomonadati</taxon>
        <taxon>Pseudomonadota</taxon>
        <taxon>Alphaproteobacteria</taxon>
        <taxon>Rhodobacterales</taxon>
        <taxon>Paracoccaceae</taxon>
        <taxon>Rhodovulum</taxon>
    </lineage>
</organism>
<dbReference type="SUPFAM" id="SSF53850">
    <property type="entry name" value="Periplasmic binding protein-like II"/>
    <property type="match status" value="1"/>
</dbReference>